<dbReference type="EMBL" id="KZ665902">
    <property type="protein sequence ID" value="PPR97247.1"/>
    <property type="molecule type" value="Genomic_DNA"/>
</dbReference>
<feature type="region of interest" description="Disordered" evidence="1">
    <location>
        <begin position="336"/>
        <end position="358"/>
    </location>
</feature>
<feature type="region of interest" description="Disordered" evidence="1">
    <location>
        <begin position="124"/>
        <end position="149"/>
    </location>
</feature>
<dbReference type="OrthoDB" id="1737650at2759"/>
<proteinExistence type="predicted"/>
<evidence type="ECO:0000313" key="2">
    <source>
        <dbReference type="EMBL" id="PPR97247.1"/>
    </source>
</evidence>
<dbReference type="AlphaFoldDB" id="A0A2P5X1M9"/>
<organism evidence="2 3">
    <name type="scientific">Gossypium barbadense</name>
    <name type="common">Sea Island cotton</name>
    <name type="synonym">Hibiscus barbadensis</name>
    <dbReference type="NCBI Taxonomy" id="3634"/>
    <lineage>
        <taxon>Eukaryota</taxon>
        <taxon>Viridiplantae</taxon>
        <taxon>Streptophyta</taxon>
        <taxon>Embryophyta</taxon>
        <taxon>Tracheophyta</taxon>
        <taxon>Spermatophyta</taxon>
        <taxon>Magnoliopsida</taxon>
        <taxon>eudicotyledons</taxon>
        <taxon>Gunneridae</taxon>
        <taxon>Pentapetalae</taxon>
        <taxon>rosids</taxon>
        <taxon>malvids</taxon>
        <taxon>Malvales</taxon>
        <taxon>Malvaceae</taxon>
        <taxon>Malvoideae</taxon>
        <taxon>Gossypium</taxon>
    </lineage>
</organism>
<evidence type="ECO:0000313" key="3">
    <source>
        <dbReference type="Proteomes" id="UP000239757"/>
    </source>
</evidence>
<reference evidence="2 3" key="1">
    <citation type="submission" date="2015-01" db="EMBL/GenBank/DDBJ databases">
        <title>Genome of allotetraploid Gossypium barbadense reveals genomic plasticity and fiber elongation in cotton evolution.</title>
        <authorList>
            <person name="Chen X."/>
            <person name="Liu X."/>
            <person name="Zhao B."/>
            <person name="Zheng H."/>
            <person name="Hu Y."/>
            <person name="Lu G."/>
            <person name="Yang C."/>
            <person name="Chen J."/>
            <person name="Shan C."/>
            <person name="Zhang L."/>
            <person name="Zhou Y."/>
            <person name="Wang L."/>
            <person name="Guo W."/>
            <person name="Bai Y."/>
            <person name="Ruan J."/>
            <person name="Shangguan X."/>
            <person name="Mao Y."/>
            <person name="Jiang J."/>
            <person name="Zhu Y."/>
            <person name="Lei J."/>
            <person name="Kang H."/>
            <person name="Chen S."/>
            <person name="He X."/>
            <person name="Wang R."/>
            <person name="Wang Y."/>
            <person name="Chen J."/>
            <person name="Wang L."/>
            <person name="Yu S."/>
            <person name="Wang B."/>
            <person name="Wei J."/>
            <person name="Song S."/>
            <person name="Lu X."/>
            <person name="Gao Z."/>
            <person name="Gu W."/>
            <person name="Deng X."/>
            <person name="Ma D."/>
            <person name="Wang S."/>
            <person name="Liang W."/>
            <person name="Fang L."/>
            <person name="Cai C."/>
            <person name="Zhu X."/>
            <person name="Zhou B."/>
            <person name="Zhang Y."/>
            <person name="Chen Z."/>
            <person name="Xu S."/>
            <person name="Zhu R."/>
            <person name="Wang S."/>
            <person name="Zhang T."/>
            <person name="Zhao G."/>
        </authorList>
    </citation>
    <scope>NUCLEOTIDE SEQUENCE [LARGE SCALE GENOMIC DNA]</scope>
    <source>
        <strain evidence="3">cv. Xinhai21</strain>
        <tissue evidence="2">Leaf</tissue>
    </source>
</reference>
<accession>A0A2P5X1M9</accession>
<name>A0A2P5X1M9_GOSBA</name>
<gene>
    <name evidence="2" type="ORF">GOBAR_AA23422</name>
</gene>
<dbReference type="Proteomes" id="UP000239757">
    <property type="component" value="Unassembled WGS sequence"/>
</dbReference>
<evidence type="ECO:0000256" key="1">
    <source>
        <dbReference type="SAM" id="MobiDB-lite"/>
    </source>
</evidence>
<sequence length="374" mass="42679">MKQSPFKLAILATHQELKEMSLKEAHESFSSNSRGPVHEDRRLQIEEVDEWRTHKPRTPDKLNLRQNELNTFPNQLKIGDRVLLDAADPHIVATTPNEEIPLTIRSIFSFSTVEAWEKQTTPDTTVRHGHVHPHAQGTQACTKFPPRAPRRAFPNTLGPTLNYGPYIDWAGVERVQMADGIRALLTTDLWELFFGIIEPTYLELTMELCLTFHLQIVMTNYDDPGMVQFRLGREAREHCRHQHSRRLLLMVYVARARHQPSLFHCPRNSTPDGAALEGGHLHWPLCDAIGSTLRAPQHHGPRIIFYPHWLDISIRHQGTYPPQYRLAQSIDKEAYKGIPDDVPSQHEDPPSQPLPLSHPVHAAASYADISKCLN</sequence>
<feature type="compositionally biased region" description="Basic and acidic residues" evidence="1">
    <location>
        <begin position="336"/>
        <end position="349"/>
    </location>
</feature>
<protein>
    <submittedName>
        <fullName evidence="2">Uncharacterized protein</fullName>
    </submittedName>
</protein>